<evidence type="ECO:0000313" key="8">
    <source>
        <dbReference type="Proteomes" id="UP001303115"/>
    </source>
</evidence>
<keyword evidence="8" id="KW-1185">Reference proteome</keyword>
<evidence type="ECO:0000256" key="2">
    <source>
        <dbReference type="ARBA" id="ARBA00022801"/>
    </source>
</evidence>
<dbReference type="PANTHER" id="PTHR43248">
    <property type="entry name" value="2-SUCCINYL-6-HYDROXY-2,4-CYCLOHEXADIENE-1-CARBOXYLATE SYNTHASE"/>
    <property type="match status" value="1"/>
</dbReference>
<feature type="region of interest" description="Disordered" evidence="3">
    <location>
        <begin position="173"/>
        <end position="203"/>
    </location>
</feature>
<sequence length="660" mass="72559">MDKTAPETPSVLSPRPQKRMSLRAILGLTCFVFLGAASLRSNLWRRHGPSHHHLSPPSWPVPSTSPYGTFPNPSDPFHFLPCTSLTVPPSLDDPEPDRSWAGLFDPDPDHWNWGSRTGLEKASKEGDPYAGRGIYLCGYLTVPLDYTNKSDPRIARLAVTKFEVAGLELSSNTPSQSQVSWEPPRHKAPRTIVLEPGGPGGSGTRWARQAAEAISRRLSDGQYDVLGWDPRGVNTSQPAVACYPHDALRGRWRLLPRQYREVVAGDPDRQLALADAFYSATFRACWERHGDLGRFVSTAFVARDMEAIRAALGEDELTGYLTSYGTGIGQTYANMFPHRVGRMVLDGTEYVKDHRLLGGFGWTALDNATDAWRDGFIGECVNAGPAHCALARLTDGDGRPLSPRELEDRVGRLITSLIHRPVPAYTETTGPSLITYSALVQAIYEAMYRVTSWPALAQLLYELAGGNSTLAAAFLDEAWEHDPSLPCSPLLPTNPTPPRSDELSPLVICADAYDAPSPPGGGLAWWASLWANMTAQNWIAGNARFFNVLPCRHFTTYWPEPAEVYRGDLNHTLRNPVLLVAQTHDPATPLRNGRRLLREMGRRNARLVVHHGYGHMSSADPSDCTDGIARRFILNGTLPDAEETKCYANGKPYLSGPPGA</sequence>
<evidence type="ECO:0000313" key="7">
    <source>
        <dbReference type="EMBL" id="KAK4032488.1"/>
    </source>
</evidence>
<dbReference type="SUPFAM" id="SSF53474">
    <property type="entry name" value="alpha/beta-Hydrolases"/>
    <property type="match status" value="1"/>
</dbReference>
<proteinExistence type="inferred from homology"/>
<keyword evidence="4" id="KW-1133">Transmembrane helix</keyword>
<feature type="domain" description="Peptidase S33 tripeptidyl aminopeptidase-like C-terminal" evidence="6">
    <location>
        <begin position="557"/>
        <end position="646"/>
    </location>
</feature>
<organism evidence="7 8">
    <name type="scientific">Parachaetomium inaequale</name>
    <dbReference type="NCBI Taxonomy" id="2588326"/>
    <lineage>
        <taxon>Eukaryota</taxon>
        <taxon>Fungi</taxon>
        <taxon>Dikarya</taxon>
        <taxon>Ascomycota</taxon>
        <taxon>Pezizomycotina</taxon>
        <taxon>Sordariomycetes</taxon>
        <taxon>Sordariomycetidae</taxon>
        <taxon>Sordariales</taxon>
        <taxon>Chaetomiaceae</taxon>
        <taxon>Parachaetomium</taxon>
    </lineage>
</organism>
<dbReference type="PANTHER" id="PTHR43248:SF25">
    <property type="entry name" value="AB HYDROLASE-1 DOMAIN-CONTAINING PROTEIN-RELATED"/>
    <property type="match status" value="1"/>
</dbReference>
<keyword evidence="2 7" id="KW-0378">Hydrolase</keyword>
<dbReference type="Gene3D" id="3.40.50.1820">
    <property type="entry name" value="alpha/beta hydrolase"/>
    <property type="match status" value="2"/>
</dbReference>
<comment type="similarity">
    <text evidence="1">Belongs to the peptidase S33 family.</text>
</comment>
<accession>A0AAN6SM88</accession>
<evidence type="ECO:0000256" key="3">
    <source>
        <dbReference type="SAM" id="MobiDB-lite"/>
    </source>
</evidence>
<feature type="transmembrane region" description="Helical" evidence="4">
    <location>
        <begin position="20"/>
        <end position="39"/>
    </location>
</feature>
<dbReference type="InterPro" id="IPR013595">
    <property type="entry name" value="Pept_S33_TAP-like_C"/>
</dbReference>
<comment type="caution">
    <text evidence="7">The sequence shown here is derived from an EMBL/GenBank/DDBJ whole genome shotgun (WGS) entry which is preliminary data.</text>
</comment>
<dbReference type="Proteomes" id="UP001303115">
    <property type="component" value="Unassembled WGS sequence"/>
</dbReference>
<dbReference type="Pfam" id="PF00561">
    <property type="entry name" value="Abhydrolase_1"/>
    <property type="match status" value="1"/>
</dbReference>
<name>A0AAN6SM88_9PEZI</name>
<keyword evidence="4" id="KW-0472">Membrane</keyword>
<dbReference type="Pfam" id="PF08386">
    <property type="entry name" value="Abhydrolase_4"/>
    <property type="match status" value="1"/>
</dbReference>
<dbReference type="GO" id="GO:0016787">
    <property type="term" value="F:hydrolase activity"/>
    <property type="evidence" value="ECO:0007669"/>
    <property type="project" value="UniProtKB-KW"/>
</dbReference>
<keyword evidence="4" id="KW-0812">Transmembrane</keyword>
<dbReference type="InterPro" id="IPR000073">
    <property type="entry name" value="AB_hydrolase_1"/>
</dbReference>
<evidence type="ECO:0000256" key="4">
    <source>
        <dbReference type="SAM" id="Phobius"/>
    </source>
</evidence>
<evidence type="ECO:0000259" key="5">
    <source>
        <dbReference type="Pfam" id="PF00561"/>
    </source>
</evidence>
<evidence type="ECO:0000259" key="6">
    <source>
        <dbReference type="Pfam" id="PF08386"/>
    </source>
</evidence>
<dbReference type="EMBL" id="MU854605">
    <property type="protein sequence ID" value="KAK4032488.1"/>
    <property type="molecule type" value="Genomic_DNA"/>
</dbReference>
<dbReference type="AlphaFoldDB" id="A0AAN6SM88"/>
<feature type="domain" description="AB hydrolase-1" evidence="5">
    <location>
        <begin position="191"/>
        <end position="356"/>
    </location>
</feature>
<reference evidence="8" key="1">
    <citation type="journal article" date="2023" name="Mol. Phylogenet. Evol.">
        <title>Genome-scale phylogeny and comparative genomics of the fungal order Sordariales.</title>
        <authorList>
            <person name="Hensen N."/>
            <person name="Bonometti L."/>
            <person name="Westerberg I."/>
            <person name="Brannstrom I.O."/>
            <person name="Guillou S."/>
            <person name="Cros-Aarteil S."/>
            <person name="Calhoun S."/>
            <person name="Haridas S."/>
            <person name="Kuo A."/>
            <person name="Mondo S."/>
            <person name="Pangilinan J."/>
            <person name="Riley R."/>
            <person name="LaButti K."/>
            <person name="Andreopoulos B."/>
            <person name="Lipzen A."/>
            <person name="Chen C."/>
            <person name="Yan M."/>
            <person name="Daum C."/>
            <person name="Ng V."/>
            <person name="Clum A."/>
            <person name="Steindorff A."/>
            <person name="Ohm R.A."/>
            <person name="Martin F."/>
            <person name="Silar P."/>
            <person name="Natvig D.O."/>
            <person name="Lalanne C."/>
            <person name="Gautier V."/>
            <person name="Ament-Velasquez S.L."/>
            <person name="Kruys A."/>
            <person name="Hutchinson M.I."/>
            <person name="Powell A.J."/>
            <person name="Barry K."/>
            <person name="Miller A.N."/>
            <person name="Grigoriev I.V."/>
            <person name="Debuchy R."/>
            <person name="Gladieux P."/>
            <person name="Hiltunen Thoren M."/>
            <person name="Johannesson H."/>
        </authorList>
    </citation>
    <scope>NUCLEOTIDE SEQUENCE [LARGE SCALE GENOMIC DNA]</scope>
    <source>
        <strain evidence="8">CBS 284.82</strain>
    </source>
</reference>
<gene>
    <name evidence="7" type="ORF">C8A01DRAFT_41071</name>
</gene>
<evidence type="ECO:0000256" key="1">
    <source>
        <dbReference type="ARBA" id="ARBA00010088"/>
    </source>
</evidence>
<protein>
    <submittedName>
        <fullName evidence="7">Alpha/Beta hydrolase protein</fullName>
    </submittedName>
</protein>
<dbReference type="InterPro" id="IPR029058">
    <property type="entry name" value="AB_hydrolase_fold"/>
</dbReference>
<dbReference type="InterPro" id="IPR051601">
    <property type="entry name" value="Serine_prot/Carboxylest_S33"/>
</dbReference>